<comment type="caution">
    <text evidence="2">The sequence shown here is derived from an EMBL/GenBank/DDBJ whole genome shotgun (WGS) entry which is preliminary data.</text>
</comment>
<dbReference type="EMBL" id="DTKL01000004">
    <property type="protein sequence ID" value="HGY93106.1"/>
    <property type="molecule type" value="Genomic_DNA"/>
</dbReference>
<dbReference type="Gene3D" id="3.40.50.1010">
    <property type="entry name" value="5'-nuclease"/>
    <property type="match status" value="1"/>
</dbReference>
<dbReference type="CDD" id="cd09854">
    <property type="entry name" value="PIN_VapC-like"/>
    <property type="match status" value="1"/>
</dbReference>
<reference evidence="2" key="1">
    <citation type="journal article" date="2020" name="mSystems">
        <title>Genome- and Community-Level Interaction Insights into Carbon Utilization and Element Cycling Functions of Hydrothermarchaeota in Hydrothermal Sediment.</title>
        <authorList>
            <person name="Zhou Z."/>
            <person name="Liu Y."/>
            <person name="Xu W."/>
            <person name="Pan J."/>
            <person name="Luo Z.H."/>
            <person name="Li M."/>
        </authorList>
    </citation>
    <scope>NUCLEOTIDE SEQUENCE [LARGE SCALE GENOMIC DNA]</scope>
    <source>
        <strain evidence="2">SpSt-855</strain>
    </source>
</reference>
<evidence type="ECO:0000259" key="1">
    <source>
        <dbReference type="Pfam" id="PF01850"/>
    </source>
</evidence>
<gene>
    <name evidence="2" type="ORF">ENW50_00225</name>
</gene>
<protein>
    <submittedName>
        <fullName evidence="2">PIN domain-containing protein</fullName>
    </submittedName>
</protein>
<sequence>MPGSSYLVDTNVLLRLVQPDSPEYGTIRQCMDRLWAGGADLFYTSQNLAEFWNVCTRPTDRNGFGFSVEETDERSTLIEVKFSFAADSEATHQEWRRLVVEAGVSGIQVHDARIVAAMRVHGIANLLTLNVKDFRRFTGITALSPNEVLASLD</sequence>
<dbReference type="Pfam" id="PF01850">
    <property type="entry name" value="PIN"/>
    <property type="match status" value="1"/>
</dbReference>
<feature type="domain" description="PIN" evidence="1">
    <location>
        <begin position="6"/>
        <end position="137"/>
    </location>
</feature>
<dbReference type="SUPFAM" id="SSF88723">
    <property type="entry name" value="PIN domain-like"/>
    <property type="match status" value="1"/>
</dbReference>
<accession>A0A7V5CRU4</accession>
<organism evidence="2">
    <name type="scientific">Acidobacterium capsulatum</name>
    <dbReference type="NCBI Taxonomy" id="33075"/>
    <lineage>
        <taxon>Bacteria</taxon>
        <taxon>Pseudomonadati</taxon>
        <taxon>Acidobacteriota</taxon>
        <taxon>Terriglobia</taxon>
        <taxon>Terriglobales</taxon>
        <taxon>Acidobacteriaceae</taxon>
        <taxon>Acidobacterium</taxon>
    </lineage>
</organism>
<name>A0A7V5CRU4_9BACT</name>
<evidence type="ECO:0000313" key="2">
    <source>
        <dbReference type="EMBL" id="HGY93106.1"/>
    </source>
</evidence>
<dbReference type="InterPro" id="IPR029060">
    <property type="entry name" value="PIN-like_dom_sf"/>
</dbReference>
<dbReference type="InterPro" id="IPR002716">
    <property type="entry name" value="PIN_dom"/>
</dbReference>
<dbReference type="AlphaFoldDB" id="A0A7V5CRU4"/>
<proteinExistence type="predicted"/>